<evidence type="ECO:0000259" key="9">
    <source>
        <dbReference type="PROSITE" id="PS52002"/>
    </source>
</evidence>
<dbReference type="Pfam" id="PF01423">
    <property type="entry name" value="LSM"/>
    <property type="match status" value="1"/>
</dbReference>
<dbReference type="FunFam" id="2.30.30.100:FF:000008">
    <property type="entry name" value="Small nuclear ribonucleoprotein Sm D1"/>
    <property type="match status" value="1"/>
</dbReference>
<keyword evidence="5 7" id="KW-0687">Ribonucleoprotein</keyword>
<dbReference type="InterPro" id="IPR027141">
    <property type="entry name" value="LSm4/Sm_D1/D3"/>
</dbReference>
<reference evidence="10 11" key="1">
    <citation type="journal article" date="2018" name="BMC Genomics">
        <title>The genome of Naegleria lovaniensis, the basis for a comparative approach to unravel pathogenicity factors of the human pathogenic amoeba N. fowleri.</title>
        <authorList>
            <person name="Liechti N."/>
            <person name="Schurch N."/>
            <person name="Bruggmann R."/>
            <person name="Wittwer M."/>
        </authorList>
    </citation>
    <scope>NUCLEOTIDE SEQUENCE [LARGE SCALE GENOMIC DNA]</scope>
    <source>
        <strain evidence="10 11">ATCC 30569</strain>
    </source>
</reference>
<proteinExistence type="inferred from homology"/>
<keyword evidence="7" id="KW-0507">mRNA processing</keyword>
<dbReference type="InterPro" id="IPR010920">
    <property type="entry name" value="LSM_dom_sf"/>
</dbReference>
<comment type="caution">
    <text evidence="10">The sequence shown here is derived from an EMBL/GenBank/DDBJ whole genome shotgun (WGS) entry which is preliminary data.</text>
</comment>
<name>A0AA88GWU7_NAELO</name>
<dbReference type="GO" id="GO:0003723">
    <property type="term" value="F:RNA binding"/>
    <property type="evidence" value="ECO:0007669"/>
    <property type="project" value="InterPro"/>
</dbReference>
<dbReference type="GeneID" id="68093863"/>
<evidence type="ECO:0000313" key="11">
    <source>
        <dbReference type="Proteomes" id="UP000816034"/>
    </source>
</evidence>
<feature type="domain" description="Sm" evidence="9">
    <location>
        <begin position="2"/>
        <end position="74"/>
    </location>
</feature>
<evidence type="ECO:0000256" key="5">
    <source>
        <dbReference type="ARBA" id="ARBA00023274"/>
    </source>
</evidence>
<dbReference type="SUPFAM" id="SSF50182">
    <property type="entry name" value="Sm-like ribonucleoproteins"/>
    <property type="match status" value="1"/>
</dbReference>
<evidence type="ECO:0000256" key="1">
    <source>
        <dbReference type="ARBA" id="ARBA00004123"/>
    </source>
</evidence>
<evidence type="ECO:0000256" key="4">
    <source>
        <dbReference type="ARBA" id="ARBA00023242"/>
    </source>
</evidence>
<comment type="similarity">
    <text evidence="2 7">Belongs to the snRNP core protein family.</text>
</comment>
<keyword evidence="11" id="KW-1185">Reference proteome</keyword>
<evidence type="ECO:0000256" key="8">
    <source>
        <dbReference type="SAM" id="MobiDB-lite"/>
    </source>
</evidence>
<gene>
    <name evidence="10" type="ORF">C9374_001407</name>
</gene>
<comment type="subcellular location">
    <subcellularLocation>
        <location evidence="1 7">Nucleus</location>
    </subcellularLocation>
</comment>
<dbReference type="InterPro" id="IPR047575">
    <property type="entry name" value="Sm"/>
</dbReference>
<protein>
    <recommendedName>
        <fullName evidence="7">Small nuclear ribonucleoprotein Sm D1</fullName>
    </recommendedName>
    <alternativeName>
        <fullName evidence="7">snRNP core protein D1</fullName>
    </alternativeName>
</protein>
<keyword evidence="4 7" id="KW-0539">Nucleus</keyword>
<feature type="region of interest" description="Disordered" evidence="8">
    <location>
        <begin position="83"/>
        <end position="119"/>
    </location>
</feature>
<comment type="function">
    <text evidence="7">Essential for pre-mRNA splicing. Implicated in the formation of stable, biologically active snRNP structures.</text>
</comment>
<dbReference type="AlphaFoldDB" id="A0AA88GWU7"/>
<evidence type="ECO:0000256" key="3">
    <source>
        <dbReference type="ARBA" id="ARBA00022737"/>
    </source>
</evidence>
<dbReference type="CDD" id="cd01724">
    <property type="entry name" value="Sm_D1"/>
    <property type="match status" value="1"/>
</dbReference>
<dbReference type="Proteomes" id="UP000816034">
    <property type="component" value="Unassembled WGS sequence"/>
</dbReference>
<dbReference type="PROSITE" id="PS52002">
    <property type="entry name" value="SM"/>
    <property type="match status" value="1"/>
</dbReference>
<dbReference type="InterPro" id="IPR001163">
    <property type="entry name" value="Sm_dom_euk/arc"/>
</dbReference>
<dbReference type="SMART" id="SM00651">
    <property type="entry name" value="Sm"/>
    <property type="match status" value="1"/>
</dbReference>
<dbReference type="InterPro" id="IPR034102">
    <property type="entry name" value="Sm_D1"/>
</dbReference>
<accession>A0AA88GWU7</accession>
<dbReference type="RefSeq" id="XP_044551805.1">
    <property type="nucleotide sequence ID" value="XM_044690014.1"/>
</dbReference>
<feature type="compositionally biased region" description="Basic residues" evidence="8">
    <location>
        <begin position="109"/>
        <end position="119"/>
    </location>
</feature>
<dbReference type="GO" id="GO:0010468">
    <property type="term" value="P:regulation of gene expression"/>
    <property type="evidence" value="ECO:0007669"/>
    <property type="project" value="UniProtKB-ARBA"/>
</dbReference>
<dbReference type="GO" id="GO:0031981">
    <property type="term" value="C:nuclear lumen"/>
    <property type="evidence" value="ECO:0007669"/>
    <property type="project" value="UniProtKB-ARBA"/>
</dbReference>
<dbReference type="Gene3D" id="2.30.30.100">
    <property type="match status" value="1"/>
</dbReference>
<evidence type="ECO:0000313" key="10">
    <source>
        <dbReference type="EMBL" id="KAG2387813.1"/>
    </source>
</evidence>
<dbReference type="EMBL" id="PYSW02000012">
    <property type="protein sequence ID" value="KAG2387813.1"/>
    <property type="molecule type" value="Genomic_DNA"/>
</dbReference>
<keyword evidence="3" id="KW-0677">Repeat</keyword>
<sequence>MRLVRFLMKLSGESVTIELKNGTVVAGTIVGVDMSMNTHLKAVKMTLKGKNPVSLEHMSVRGSNIRYVILPESINLDNLLQDTTVHPKPKRRTAGQVQRRGGGASSRGRGGKRRGGMKV</sequence>
<evidence type="ECO:0000256" key="7">
    <source>
        <dbReference type="RuleBase" id="RU365054"/>
    </source>
</evidence>
<comment type="function">
    <text evidence="6">Involved in splicing regulation. Facilitates post-transcriptional gene silencing (PTGS) by limiting the degradation of transgene aberrant RNAs by the RNA quality control (RQC) machinery, thus favoring their entry into cytoplasmic siRNA bodies where they can trigger PTGS. Does not participate in the production of small RNAs.</text>
</comment>
<keyword evidence="7" id="KW-0508">mRNA splicing</keyword>
<evidence type="ECO:0000256" key="2">
    <source>
        <dbReference type="ARBA" id="ARBA00008146"/>
    </source>
</evidence>
<dbReference type="GO" id="GO:1990904">
    <property type="term" value="C:ribonucleoprotein complex"/>
    <property type="evidence" value="ECO:0007669"/>
    <property type="project" value="UniProtKB-KW"/>
</dbReference>
<evidence type="ECO:0000256" key="6">
    <source>
        <dbReference type="ARBA" id="ARBA00054531"/>
    </source>
</evidence>
<dbReference type="GO" id="GO:0000387">
    <property type="term" value="P:spliceosomal snRNP assembly"/>
    <property type="evidence" value="ECO:0007669"/>
    <property type="project" value="UniProtKB-UniRule"/>
</dbReference>
<dbReference type="PANTHER" id="PTHR23338">
    <property type="entry name" value="SMALL NUCLEAR RIBONUCLEOPROTEIN SM"/>
    <property type="match status" value="1"/>
</dbReference>
<organism evidence="10 11">
    <name type="scientific">Naegleria lovaniensis</name>
    <name type="common">Amoeba</name>
    <dbReference type="NCBI Taxonomy" id="51637"/>
    <lineage>
        <taxon>Eukaryota</taxon>
        <taxon>Discoba</taxon>
        <taxon>Heterolobosea</taxon>
        <taxon>Tetramitia</taxon>
        <taxon>Eutetramitia</taxon>
        <taxon>Vahlkampfiidae</taxon>
        <taxon>Naegleria</taxon>
    </lineage>
</organism>